<evidence type="ECO:0000256" key="1">
    <source>
        <dbReference type="ARBA" id="ARBA00004651"/>
    </source>
</evidence>
<proteinExistence type="predicted"/>
<dbReference type="InterPro" id="IPR027417">
    <property type="entry name" value="P-loop_NTPase"/>
</dbReference>
<reference evidence="10 11" key="1">
    <citation type="submission" date="2024-07" db="EMBL/GenBank/DDBJ databases">
        <title>Genomes of novel Serratia strains from suburban soil.</title>
        <authorList>
            <person name="Markert E.X."/>
            <person name="Severe K."/>
            <person name="Severe L."/>
            <person name="Twing K.I."/>
            <person name="Ward L.M."/>
        </authorList>
    </citation>
    <scope>NUCLEOTIDE SEQUENCE [LARGE SCALE GENOMIC DNA]</scope>
    <source>
        <strain evidence="10 11">3C-UT</strain>
    </source>
</reference>
<dbReference type="InterPro" id="IPR039421">
    <property type="entry name" value="Type_1_exporter"/>
</dbReference>
<comment type="subcellular location">
    <subcellularLocation>
        <location evidence="1">Cell membrane</location>
        <topology evidence="1">Multi-pass membrane protein</topology>
    </subcellularLocation>
</comment>
<dbReference type="RefSeq" id="WP_017891787.1">
    <property type="nucleotide sequence ID" value="NZ_CAMKID010000001.1"/>
</dbReference>
<keyword evidence="6 7" id="KW-0472">Membrane</keyword>
<keyword evidence="4 10" id="KW-0067">ATP-binding</keyword>
<dbReference type="SMART" id="SM00382">
    <property type="entry name" value="AAA"/>
    <property type="match status" value="1"/>
</dbReference>
<keyword evidence="5 7" id="KW-1133">Transmembrane helix</keyword>
<name>A0ABV3UAY4_9GAMM</name>
<dbReference type="PROSITE" id="PS50893">
    <property type="entry name" value="ABC_TRANSPORTER_2"/>
    <property type="match status" value="1"/>
</dbReference>
<feature type="domain" description="ABC transporter" evidence="8">
    <location>
        <begin position="346"/>
        <end position="582"/>
    </location>
</feature>
<evidence type="ECO:0000256" key="2">
    <source>
        <dbReference type="ARBA" id="ARBA00022692"/>
    </source>
</evidence>
<dbReference type="Gene3D" id="1.20.1560.10">
    <property type="entry name" value="ABC transporter type 1, transmembrane domain"/>
    <property type="match status" value="1"/>
</dbReference>
<organism evidence="10 11">
    <name type="scientific">Serratia quinivorans</name>
    <dbReference type="NCBI Taxonomy" id="137545"/>
    <lineage>
        <taxon>Bacteria</taxon>
        <taxon>Pseudomonadati</taxon>
        <taxon>Pseudomonadota</taxon>
        <taxon>Gammaproteobacteria</taxon>
        <taxon>Enterobacterales</taxon>
        <taxon>Yersiniaceae</taxon>
        <taxon>Serratia</taxon>
    </lineage>
</organism>
<dbReference type="InterPro" id="IPR011527">
    <property type="entry name" value="ABC1_TM_dom"/>
</dbReference>
<dbReference type="InterPro" id="IPR036640">
    <property type="entry name" value="ABC1_TM_sf"/>
</dbReference>
<dbReference type="SUPFAM" id="SSF52540">
    <property type="entry name" value="P-loop containing nucleoside triphosphate hydrolases"/>
    <property type="match status" value="1"/>
</dbReference>
<feature type="transmembrane region" description="Helical" evidence="7">
    <location>
        <begin position="143"/>
        <end position="165"/>
    </location>
</feature>
<feature type="transmembrane region" description="Helical" evidence="7">
    <location>
        <begin position="171"/>
        <end position="192"/>
    </location>
</feature>
<dbReference type="GO" id="GO:0005524">
    <property type="term" value="F:ATP binding"/>
    <property type="evidence" value="ECO:0007669"/>
    <property type="project" value="UniProtKB-KW"/>
</dbReference>
<evidence type="ECO:0000256" key="7">
    <source>
        <dbReference type="SAM" id="Phobius"/>
    </source>
</evidence>
<dbReference type="InterPro" id="IPR003439">
    <property type="entry name" value="ABC_transporter-like_ATP-bd"/>
</dbReference>
<keyword evidence="11" id="KW-1185">Reference proteome</keyword>
<dbReference type="EMBL" id="JBFQXQ010000001">
    <property type="protein sequence ID" value="MEX3170603.1"/>
    <property type="molecule type" value="Genomic_DNA"/>
</dbReference>
<evidence type="ECO:0000313" key="11">
    <source>
        <dbReference type="Proteomes" id="UP001558101"/>
    </source>
</evidence>
<keyword evidence="2 7" id="KW-0812">Transmembrane</keyword>
<keyword evidence="3" id="KW-0547">Nucleotide-binding</keyword>
<evidence type="ECO:0000313" key="10">
    <source>
        <dbReference type="EMBL" id="MEX3170603.1"/>
    </source>
</evidence>
<feature type="domain" description="ABC transmembrane type-1" evidence="9">
    <location>
        <begin position="34"/>
        <end position="312"/>
    </location>
</feature>
<dbReference type="SUPFAM" id="SSF90123">
    <property type="entry name" value="ABC transporter transmembrane region"/>
    <property type="match status" value="1"/>
</dbReference>
<feature type="transmembrane region" description="Helical" evidence="7">
    <location>
        <begin position="31"/>
        <end position="56"/>
    </location>
</feature>
<evidence type="ECO:0000256" key="5">
    <source>
        <dbReference type="ARBA" id="ARBA00022989"/>
    </source>
</evidence>
<dbReference type="Pfam" id="PF00005">
    <property type="entry name" value="ABC_tran"/>
    <property type="match status" value="1"/>
</dbReference>
<protein>
    <submittedName>
        <fullName evidence="10">ABC transporter ATP-binding protein</fullName>
    </submittedName>
</protein>
<evidence type="ECO:0000256" key="4">
    <source>
        <dbReference type="ARBA" id="ARBA00022840"/>
    </source>
</evidence>
<dbReference type="Gene3D" id="3.40.50.300">
    <property type="entry name" value="P-loop containing nucleotide triphosphate hydrolases"/>
    <property type="match status" value="1"/>
</dbReference>
<gene>
    <name evidence="10" type="ORF">AB4M04_00710</name>
</gene>
<dbReference type="InterPro" id="IPR017871">
    <property type="entry name" value="ABC_transporter-like_CS"/>
</dbReference>
<dbReference type="PROSITE" id="PS50929">
    <property type="entry name" value="ABC_TM1F"/>
    <property type="match status" value="1"/>
</dbReference>
<accession>A0ABV3UAY4</accession>
<evidence type="ECO:0000256" key="3">
    <source>
        <dbReference type="ARBA" id="ARBA00022741"/>
    </source>
</evidence>
<comment type="caution">
    <text evidence="10">The sequence shown here is derived from an EMBL/GenBank/DDBJ whole genome shotgun (WGS) entry which is preliminary data.</text>
</comment>
<evidence type="ECO:0000259" key="8">
    <source>
        <dbReference type="PROSITE" id="PS50893"/>
    </source>
</evidence>
<dbReference type="Pfam" id="PF00664">
    <property type="entry name" value="ABC_membrane"/>
    <property type="match status" value="1"/>
</dbReference>
<feature type="transmembrane region" description="Helical" evidence="7">
    <location>
        <begin position="68"/>
        <end position="90"/>
    </location>
</feature>
<evidence type="ECO:0000259" key="9">
    <source>
        <dbReference type="PROSITE" id="PS50929"/>
    </source>
</evidence>
<evidence type="ECO:0000256" key="6">
    <source>
        <dbReference type="ARBA" id="ARBA00023136"/>
    </source>
</evidence>
<dbReference type="InterPro" id="IPR003593">
    <property type="entry name" value="AAA+_ATPase"/>
</dbReference>
<dbReference type="Proteomes" id="UP001558101">
    <property type="component" value="Unassembled WGS sequence"/>
</dbReference>
<dbReference type="PANTHER" id="PTHR43394:SF1">
    <property type="entry name" value="ATP-BINDING CASSETTE SUB-FAMILY B MEMBER 10, MITOCHONDRIAL"/>
    <property type="match status" value="1"/>
</dbReference>
<feature type="transmembrane region" description="Helical" evidence="7">
    <location>
        <begin position="259"/>
        <end position="276"/>
    </location>
</feature>
<sequence length="589" mass="65008">MSDKKEFSDNSSLKKTFSFVFRQWAERPWRIGTIVVIAMLSALSDILMPLFAADFVNVLTAGDSPTTAFYMMIGLGVSGVFLRQCLNVNIASLTLTMMSLAGGRAFKQIQSFTTDWHANGFAGSTVRQITRGMWALVSFNETLLAGLLPIGVMLIGSTITVGLHWPVAGGVFAVGVALFSVVTVILTVLYVAPVARKGNAWDSRIGGALADALSCNAVVKAFGAEVREEERLSKIMALWRHHTSWAWMRSNVNGGVQDLMLVALQTMILGLLLLLWKRGLINVGDITFMLTTLFMLQGYLRRIGSNFRHLQRSVNELEALVGFEYSPTEQSEQYAAVHAEIKRGEICFSEVNFSYCAADSVPLYQHLSVMITPGERVGLVGYSGSGKSTFVRLIQRLYEIQSGKITIDGQDIAQMQLASLRSQIAIVPQEPLLFHRSLAENIAYAKPDASHDEIVTAAKLAGIHELISHLPEGYETQVGERGVKLSGGERQRVAIARAFLLDAPLLILDEATSSLDSESETHIQQSMDMLMLNRTTLVIAHRLSTLSKMDRILVFDNGRIVEQGSHDKLILQHGGLYKKLFEYQKFVDK</sequence>
<dbReference type="PANTHER" id="PTHR43394">
    <property type="entry name" value="ATP-DEPENDENT PERMEASE MDL1, MITOCHONDRIAL"/>
    <property type="match status" value="1"/>
</dbReference>
<dbReference type="PROSITE" id="PS00211">
    <property type="entry name" value="ABC_TRANSPORTER_1"/>
    <property type="match status" value="1"/>
</dbReference>